<dbReference type="RefSeq" id="WP_073260198.1">
    <property type="nucleotide sequence ID" value="NZ_FRCS01000007.1"/>
</dbReference>
<dbReference type="InterPro" id="IPR006015">
    <property type="entry name" value="Universal_stress_UspA"/>
</dbReference>
<organism evidence="3 4">
    <name type="scientific">Cryptosporangium aurantiacum</name>
    <dbReference type="NCBI Taxonomy" id="134849"/>
    <lineage>
        <taxon>Bacteria</taxon>
        <taxon>Bacillati</taxon>
        <taxon>Actinomycetota</taxon>
        <taxon>Actinomycetes</taxon>
        <taxon>Cryptosporangiales</taxon>
        <taxon>Cryptosporangiaceae</taxon>
        <taxon>Cryptosporangium</taxon>
    </lineage>
</organism>
<dbReference type="PANTHER" id="PTHR46268:SF6">
    <property type="entry name" value="UNIVERSAL STRESS PROTEIN UP12"/>
    <property type="match status" value="1"/>
</dbReference>
<evidence type="ECO:0000313" key="4">
    <source>
        <dbReference type="Proteomes" id="UP000184440"/>
    </source>
</evidence>
<dbReference type="InterPro" id="IPR006016">
    <property type="entry name" value="UspA"/>
</dbReference>
<dbReference type="SUPFAM" id="SSF52402">
    <property type="entry name" value="Adenine nucleotide alpha hydrolases-like"/>
    <property type="match status" value="2"/>
</dbReference>
<dbReference type="PRINTS" id="PR01438">
    <property type="entry name" value="UNVRSLSTRESS"/>
</dbReference>
<evidence type="ECO:0000259" key="2">
    <source>
        <dbReference type="Pfam" id="PF00582"/>
    </source>
</evidence>
<dbReference type="Proteomes" id="UP000184440">
    <property type="component" value="Unassembled WGS sequence"/>
</dbReference>
<dbReference type="Pfam" id="PF00582">
    <property type="entry name" value="Usp"/>
    <property type="match status" value="2"/>
</dbReference>
<dbReference type="InterPro" id="IPR014729">
    <property type="entry name" value="Rossmann-like_a/b/a_fold"/>
</dbReference>
<feature type="domain" description="UspA" evidence="2">
    <location>
        <begin position="5"/>
        <end position="123"/>
    </location>
</feature>
<gene>
    <name evidence="3" type="ORF">SAMN05443668_107424</name>
</gene>
<dbReference type="AlphaFoldDB" id="A0A1M7TZ12"/>
<dbReference type="PANTHER" id="PTHR46268">
    <property type="entry name" value="STRESS RESPONSE PROTEIN NHAX"/>
    <property type="match status" value="1"/>
</dbReference>
<evidence type="ECO:0000313" key="3">
    <source>
        <dbReference type="EMBL" id="SHN75959.1"/>
    </source>
</evidence>
<sequence length="258" mass="25832">MANGVIVGVDGSPGGVRAMDWAAREAAARRVPLHVVVAETTSDGELGPRVLEQATARAAGREPELTVTGAVWPDPPAAALLGGAAEADLLVVGRSGRGSRVGMHLGSVPVSVIRHAPCPVTVVAGSPTGAPPRWDGDVLVGIDGSAHDPDVLAAAFAAATCRDGRVTVVHAPAPGDDDAGRGLIDAALADWTPRFPDVEATGRVVREGPIRALGALSQGAALLVLGAVGRAGFPSMLLGSVPRALAGQAACPVLVVRN</sequence>
<keyword evidence="4" id="KW-1185">Reference proteome</keyword>
<protein>
    <submittedName>
        <fullName evidence="3">Nucleotide-binding universal stress protein, UspA family</fullName>
    </submittedName>
</protein>
<name>A0A1M7TZ12_9ACTN</name>
<proteinExistence type="inferred from homology"/>
<accession>A0A1M7TZ12</accession>
<comment type="similarity">
    <text evidence="1">Belongs to the universal stress protein A family.</text>
</comment>
<evidence type="ECO:0000256" key="1">
    <source>
        <dbReference type="ARBA" id="ARBA00008791"/>
    </source>
</evidence>
<reference evidence="3 4" key="1">
    <citation type="submission" date="2016-11" db="EMBL/GenBank/DDBJ databases">
        <authorList>
            <person name="Jaros S."/>
            <person name="Januszkiewicz K."/>
            <person name="Wedrychowicz H."/>
        </authorList>
    </citation>
    <scope>NUCLEOTIDE SEQUENCE [LARGE SCALE GENOMIC DNA]</scope>
    <source>
        <strain evidence="3 4">DSM 46144</strain>
    </source>
</reference>
<dbReference type="STRING" id="134849.SAMN05443668_107424"/>
<feature type="domain" description="UspA" evidence="2">
    <location>
        <begin position="138"/>
        <end position="257"/>
    </location>
</feature>
<dbReference type="EMBL" id="FRCS01000007">
    <property type="protein sequence ID" value="SHN75959.1"/>
    <property type="molecule type" value="Genomic_DNA"/>
</dbReference>
<dbReference type="Gene3D" id="3.40.50.620">
    <property type="entry name" value="HUPs"/>
    <property type="match status" value="2"/>
</dbReference>